<evidence type="ECO:0000313" key="1">
    <source>
        <dbReference type="EMBL" id="RNA03533.1"/>
    </source>
</evidence>
<proteinExistence type="predicted"/>
<organism evidence="1 2">
    <name type="scientific">Brachionus plicatilis</name>
    <name type="common">Marine rotifer</name>
    <name type="synonym">Brachionus muelleri</name>
    <dbReference type="NCBI Taxonomy" id="10195"/>
    <lineage>
        <taxon>Eukaryota</taxon>
        <taxon>Metazoa</taxon>
        <taxon>Spiralia</taxon>
        <taxon>Gnathifera</taxon>
        <taxon>Rotifera</taxon>
        <taxon>Eurotatoria</taxon>
        <taxon>Monogononta</taxon>
        <taxon>Pseudotrocha</taxon>
        <taxon>Ploima</taxon>
        <taxon>Brachionidae</taxon>
        <taxon>Brachionus</taxon>
    </lineage>
</organism>
<accession>A0A3M7PWY5</accession>
<sequence length="85" mass="9676">MSNSLNSNLTNFGVIIDPSEEIRSKPEKTHFFLFIFEILSLKEQQLFKGFAIFGILGVKNFSLPPSENVFFGFSVAYISNFESKM</sequence>
<protein>
    <submittedName>
        <fullName evidence="1">Uncharacterized protein</fullName>
    </submittedName>
</protein>
<dbReference type="EMBL" id="REGN01008458">
    <property type="protein sequence ID" value="RNA03533.1"/>
    <property type="molecule type" value="Genomic_DNA"/>
</dbReference>
<name>A0A3M7PWY5_BRAPC</name>
<gene>
    <name evidence="1" type="ORF">BpHYR1_045735</name>
</gene>
<dbReference type="AlphaFoldDB" id="A0A3M7PWY5"/>
<comment type="caution">
    <text evidence="1">The sequence shown here is derived from an EMBL/GenBank/DDBJ whole genome shotgun (WGS) entry which is preliminary data.</text>
</comment>
<dbReference type="Proteomes" id="UP000276133">
    <property type="component" value="Unassembled WGS sequence"/>
</dbReference>
<keyword evidence="2" id="KW-1185">Reference proteome</keyword>
<evidence type="ECO:0000313" key="2">
    <source>
        <dbReference type="Proteomes" id="UP000276133"/>
    </source>
</evidence>
<reference evidence="1 2" key="1">
    <citation type="journal article" date="2018" name="Sci. Rep.">
        <title>Genomic signatures of local adaptation to the degree of environmental predictability in rotifers.</title>
        <authorList>
            <person name="Franch-Gras L."/>
            <person name="Hahn C."/>
            <person name="Garcia-Roger E.M."/>
            <person name="Carmona M.J."/>
            <person name="Serra M."/>
            <person name="Gomez A."/>
        </authorList>
    </citation>
    <scope>NUCLEOTIDE SEQUENCE [LARGE SCALE GENOMIC DNA]</scope>
    <source>
        <strain evidence="1">HYR1</strain>
    </source>
</reference>